<comment type="caution">
    <text evidence="7">The sequence shown here is derived from an EMBL/GenBank/DDBJ whole genome shotgun (WGS) entry which is preliminary data.</text>
</comment>
<dbReference type="Gene3D" id="3.30.70.20">
    <property type="match status" value="1"/>
</dbReference>
<dbReference type="AlphaFoldDB" id="A0A7C4NNU3"/>
<evidence type="ECO:0000256" key="4">
    <source>
        <dbReference type="ARBA" id="ARBA00023004"/>
    </source>
</evidence>
<evidence type="ECO:0000313" key="7">
    <source>
        <dbReference type="EMBL" id="HGQ73708.1"/>
    </source>
</evidence>
<keyword evidence="3" id="KW-0249">Electron transport</keyword>
<gene>
    <name evidence="7" type="ORF">ENU20_01340</name>
</gene>
<dbReference type="PANTHER" id="PTHR36923">
    <property type="entry name" value="FERREDOXIN"/>
    <property type="match status" value="1"/>
</dbReference>
<keyword evidence="1" id="KW-0813">Transport</keyword>
<name>A0A7C4NNU3_STAMA</name>
<protein>
    <submittedName>
        <fullName evidence="7">Ferredoxin</fullName>
    </submittedName>
</protein>
<dbReference type="PANTHER" id="PTHR36923:SF3">
    <property type="entry name" value="FERREDOXIN"/>
    <property type="match status" value="1"/>
</dbReference>
<evidence type="ECO:0000256" key="3">
    <source>
        <dbReference type="ARBA" id="ARBA00022982"/>
    </source>
</evidence>
<evidence type="ECO:0000256" key="5">
    <source>
        <dbReference type="ARBA" id="ARBA00023014"/>
    </source>
</evidence>
<keyword evidence="4" id="KW-0408">Iron</keyword>
<keyword evidence="5" id="KW-0411">Iron-sulfur</keyword>
<evidence type="ECO:0000256" key="1">
    <source>
        <dbReference type="ARBA" id="ARBA00022448"/>
    </source>
</evidence>
<accession>A0A7C4NNU3</accession>
<evidence type="ECO:0000259" key="6">
    <source>
        <dbReference type="PROSITE" id="PS51379"/>
    </source>
</evidence>
<organism evidence="7">
    <name type="scientific">Staphylothermus marinus</name>
    <dbReference type="NCBI Taxonomy" id="2280"/>
    <lineage>
        <taxon>Archaea</taxon>
        <taxon>Thermoproteota</taxon>
        <taxon>Thermoprotei</taxon>
        <taxon>Desulfurococcales</taxon>
        <taxon>Desulfurococcaceae</taxon>
        <taxon>Staphylothermus</taxon>
    </lineage>
</organism>
<sequence length="82" mass="8940">MVKYKVIVDREQCISCGAAPAVCSQVFELGSDNGKNRVVDKFSIETSDKLSIGIVPEELHECVKSGAEVCPVSAIRIERIED</sequence>
<reference evidence="7" key="1">
    <citation type="journal article" date="2020" name="mSystems">
        <title>Genome- and Community-Level Interaction Insights into Carbon Utilization and Element Cycling Functions of Hydrothermarchaeota in Hydrothermal Sediment.</title>
        <authorList>
            <person name="Zhou Z."/>
            <person name="Liu Y."/>
            <person name="Xu W."/>
            <person name="Pan J."/>
            <person name="Luo Z.H."/>
            <person name="Li M."/>
        </authorList>
    </citation>
    <scope>NUCLEOTIDE SEQUENCE [LARGE SCALE GENOMIC DNA]</scope>
    <source>
        <strain evidence="7">SpSt-648</strain>
    </source>
</reference>
<evidence type="ECO:0000256" key="2">
    <source>
        <dbReference type="ARBA" id="ARBA00022723"/>
    </source>
</evidence>
<feature type="domain" description="4Fe-4S ferredoxin-type" evidence="6">
    <location>
        <begin position="4"/>
        <end position="32"/>
    </location>
</feature>
<dbReference type="PROSITE" id="PS51379">
    <property type="entry name" value="4FE4S_FER_2"/>
    <property type="match status" value="1"/>
</dbReference>
<proteinExistence type="predicted"/>
<dbReference type="GO" id="GO:0051536">
    <property type="term" value="F:iron-sulfur cluster binding"/>
    <property type="evidence" value="ECO:0007669"/>
    <property type="project" value="UniProtKB-KW"/>
</dbReference>
<dbReference type="InterPro" id="IPR051269">
    <property type="entry name" value="Fe-S_cluster_ET"/>
</dbReference>
<dbReference type="EMBL" id="DTBP01000012">
    <property type="protein sequence ID" value="HGQ73708.1"/>
    <property type="molecule type" value="Genomic_DNA"/>
</dbReference>
<dbReference type="Pfam" id="PF13459">
    <property type="entry name" value="Fer4_15"/>
    <property type="match status" value="1"/>
</dbReference>
<dbReference type="GO" id="GO:0046872">
    <property type="term" value="F:metal ion binding"/>
    <property type="evidence" value="ECO:0007669"/>
    <property type="project" value="UniProtKB-KW"/>
</dbReference>
<dbReference type="InterPro" id="IPR017896">
    <property type="entry name" value="4Fe4S_Fe-S-bd"/>
</dbReference>
<keyword evidence="2" id="KW-0479">Metal-binding</keyword>
<dbReference type="SUPFAM" id="SSF54862">
    <property type="entry name" value="4Fe-4S ferredoxins"/>
    <property type="match status" value="1"/>
</dbReference>